<protein>
    <submittedName>
        <fullName evidence="3">Universal stress protein</fullName>
    </submittedName>
</protein>
<dbReference type="InterPro" id="IPR006015">
    <property type="entry name" value="Universal_stress_UspA"/>
</dbReference>
<sequence length="180" mass="19717">MAGGKRVFVGVSGSTASLAALRRAVAEARRTDALLVPVLAWTPPGGETAYRKHPVPALMRQWHEAARKRLDTAFEESFGGYPSDLDIRPMPVRFAPGPALVQIADEPDDLLVVGTGRRGRMRRVFHKSVSRYCLAHAKCPVIAVPPPELLRELSFTARALRRMPALEAPDWTAAVHAHRG</sequence>
<evidence type="ECO:0000256" key="1">
    <source>
        <dbReference type="ARBA" id="ARBA00008791"/>
    </source>
</evidence>
<keyword evidence="4" id="KW-1185">Reference proteome</keyword>
<dbReference type="PRINTS" id="PR01438">
    <property type="entry name" value="UNVRSLSTRESS"/>
</dbReference>
<accession>A0ABT1P6D4</accession>
<dbReference type="RefSeq" id="WP_255924861.1">
    <property type="nucleotide sequence ID" value="NZ_JANFNH010000001.1"/>
</dbReference>
<comment type="similarity">
    <text evidence="1">Belongs to the universal stress protein A family.</text>
</comment>
<dbReference type="Pfam" id="PF00582">
    <property type="entry name" value="Usp"/>
    <property type="match status" value="1"/>
</dbReference>
<name>A0ABT1P6D4_9ACTN</name>
<comment type="caution">
    <text evidence="3">The sequence shown here is derived from an EMBL/GenBank/DDBJ whole genome shotgun (WGS) entry which is preliminary data.</text>
</comment>
<dbReference type="SUPFAM" id="SSF52402">
    <property type="entry name" value="Adenine nucleotide alpha hydrolases-like"/>
    <property type="match status" value="1"/>
</dbReference>
<organism evidence="3 4">
    <name type="scientific">Streptantibioticus rubrisoli</name>
    <dbReference type="NCBI Taxonomy" id="1387313"/>
    <lineage>
        <taxon>Bacteria</taxon>
        <taxon>Bacillati</taxon>
        <taxon>Actinomycetota</taxon>
        <taxon>Actinomycetes</taxon>
        <taxon>Kitasatosporales</taxon>
        <taxon>Streptomycetaceae</taxon>
        <taxon>Streptantibioticus</taxon>
    </lineage>
</organism>
<dbReference type="Gene3D" id="3.40.50.620">
    <property type="entry name" value="HUPs"/>
    <property type="match status" value="1"/>
</dbReference>
<evidence type="ECO:0000259" key="2">
    <source>
        <dbReference type="Pfam" id="PF00582"/>
    </source>
</evidence>
<dbReference type="EMBL" id="JANFNH010000001">
    <property type="protein sequence ID" value="MCQ4040929.1"/>
    <property type="molecule type" value="Genomic_DNA"/>
</dbReference>
<proteinExistence type="inferred from homology"/>
<evidence type="ECO:0000313" key="3">
    <source>
        <dbReference type="EMBL" id="MCQ4040929.1"/>
    </source>
</evidence>
<dbReference type="InterPro" id="IPR006016">
    <property type="entry name" value="UspA"/>
</dbReference>
<dbReference type="InterPro" id="IPR014729">
    <property type="entry name" value="Rossmann-like_a/b/a_fold"/>
</dbReference>
<feature type="domain" description="UspA" evidence="2">
    <location>
        <begin position="5"/>
        <end position="145"/>
    </location>
</feature>
<evidence type="ECO:0000313" key="4">
    <source>
        <dbReference type="Proteomes" id="UP001206206"/>
    </source>
</evidence>
<reference evidence="3 4" key="1">
    <citation type="submission" date="2022-06" db="EMBL/GenBank/DDBJ databases">
        <title>Draft genome sequence of type strain Streptomyces rubrisoli DSM 42083.</title>
        <authorList>
            <person name="Duangmal K."/>
            <person name="Klaysubun C."/>
        </authorList>
    </citation>
    <scope>NUCLEOTIDE SEQUENCE [LARGE SCALE GENOMIC DNA]</scope>
    <source>
        <strain evidence="3 4">DSM 42083</strain>
    </source>
</reference>
<gene>
    <name evidence="3" type="ORF">NON19_02520</name>
</gene>
<dbReference type="Proteomes" id="UP001206206">
    <property type="component" value="Unassembled WGS sequence"/>
</dbReference>
<dbReference type="CDD" id="cd00293">
    <property type="entry name" value="USP-like"/>
    <property type="match status" value="1"/>
</dbReference>